<keyword evidence="3" id="KW-1185">Reference proteome</keyword>
<dbReference type="Proteomes" id="UP000236919">
    <property type="component" value="Unassembled WGS sequence"/>
</dbReference>
<dbReference type="EMBL" id="PQFZ01000008">
    <property type="protein sequence ID" value="POR50860.1"/>
    <property type="molecule type" value="Genomic_DNA"/>
</dbReference>
<proteinExistence type="predicted"/>
<comment type="caution">
    <text evidence="2">The sequence shown here is derived from an EMBL/GenBank/DDBJ whole genome shotgun (WGS) entry which is preliminary data.</text>
</comment>
<reference evidence="2 3" key="1">
    <citation type="submission" date="2018-01" db="EMBL/GenBank/DDBJ databases">
        <title>Genomic Encyclopedia of Type Strains, Phase III (KMG-III): the genomes of soil and plant-associated and newly described type strains.</title>
        <authorList>
            <person name="Whitman W."/>
        </authorList>
    </citation>
    <scope>NUCLEOTIDE SEQUENCE [LARGE SCALE GENOMIC DNA]</scope>
    <source>
        <strain evidence="2 3">1131</strain>
    </source>
</reference>
<evidence type="ECO:0000313" key="3">
    <source>
        <dbReference type="Proteomes" id="UP000236919"/>
    </source>
</evidence>
<keyword evidence="1" id="KW-1133">Transmembrane helix</keyword>
<evidence type="ECO:0000313" key="2">
    <source>
        <dbReference type="EMBL" id="POR50860.1"/>
    </source>
</evidence>
<accession>A0A2S4M7Z7</accession>
<dbReference type="AlphaFoldDB" id="A0A2S4M7Z7"/>
<feature type="transmembrane region" description="Helical" evidence="1">
    <location>
        <begin position="27"/>
        <end position="49"/>
    </location>
</feature>
<keyword evidence="1" id="KW-0812">Transmembrane</keyword>
<evidence type="ECO:0000256" key="1">
    <source>
        <dbReference type="SAM" id="Phobius"/>
    </source>
</evidence>
<gene>
    <name evidence="2" type="ORF">CYD53_108108</name>
</gene>
<keyword evidence="1" id="KW-0472">Membrane</keyword>
<organism evidence="2 3">
    <name type="scientific">Bosea psychrotolerans</name>
    <dbReference type="NCBI Taxonomy" id="1871628"/>
    <lineage>
        <taxon>Bacteria</taxon>
        <taxon>Pseudomonadati</taxon>
        <taxon>Pseudomonadota</taxon>
        <taxon>Alphaproteobacteria</taxon>
        <taxon>Hyphomicrobiales</taxon>
        <taxon>Boseaceae</taxon>
        <taxon>Bosea</taxon>
    </lineage>
</organism>
<name>A0A2S4M7Z7_9HYPH</name>
<protein>
    <submittedName>
        <fullName evidence="2">Uncharacterized protein</fullName>
    </submittedName>
</protein>
<sequence>MHVPRPWRRHDLRKGTFGYRGRFQPSISFGTIIVKTLTLTLLAVTALALGACGNRTEQRIGGAAVGAGTGAVIAGPVGAVVGGAAGAISAPAVVRATR</sequence>